<feature type="compositionally biased region" description="Low complexity" evidence="1">
    <location>
        <begin position="27"/>
        <end position="49"/>
    </location>
</feature>
<feature type="compositionally biased region" description="Polar residues" evidence="1">
    <location>
        <begin position="207"/>
        <end position="218"/>
    </location>
</feature>
<keyword evidence="2" id="KW-0812">Transmembrane</keyword>
<proteinExistence type="predicted"/>
<feature type="region of interest" description="Disordered" evidence="1">
    <location>
        <begin position="238"/>
        <end position="305"/>
    </location>
</feature>
<feature type="compositionally biased region" description="Low complexity" evidence="1">
    <location>
        <begin position="258"/>
        <end position="281"/>
    </location>
</feature>
<feature type="compositionally biased region" description="Polar residues" evidence="1">
    <location>
        <begin position="238"/>
        <end position="247"/>
    </location>
</feature>
<protein>
    <submittedName>
        <fullName evidence="3">Uncharacterized protein</fullName>
    </submittedName>
</protein>
<organism evidence="3">
    <name type="scientific">Lepeophtheirus salmonis</name>
    <name type="common">Salmon louse</name>
    <name type="synonym">Caligus salmonis</name>
    <dbReference type="NCBI Taxonomy" id="72036"/>
    <lineage>
        <taxon>Eukaryota</taxon>
        <taxon>Metazoa</taxon>
        <taxon>Ecdysozoa</taxon>
        <taxon>Arthropoda</taxon>
        <taxon>Crustacea</taxon>
        <taxon>Multicrustacea</taxon>
        <taxon>Hexanauplia</taxon>
        <taxon>Copepoda</taxon>
        <taxon>Siphonostomatoida</taxon>
        <taxon>Caligidae</taxon>
        <taxon>Lepeophtheirus</taxon>
    </lineage>
</organism>
<evidence type="ECO:0000313" key="3">
    <source>
        <dbReference type="EMBL" id="CDW40976.1"/>
    </source>
</evidence>
<feature type="transmembrane region" description="Helical" evidence="2">
    <location>
        <begin position="343"/>
        <end position="363"/>
    </location>
</feature>
<evidence type="ECO:0000256" key="2">
    <source>
        <dbReference type="SAM" id="Phobius"/>
    </source>
</evidence>
<name>A0A0K2UTE8_LEPSM</name>
<accession>A0A0K2UTE8</accession>
<feature type="region of interest" description="Disordered" evidence="1">
    <location>
        <begin position="181"/>
        <end position="218"/>
    </location>
</feature>
<evidence type="ECO:0000256" key="1">
    <source>
        <dbReference type="SAM" id="MobiDB-lite"/>
    </source>
</evidence>
<feature type="compositionally biased region" description="Polar residues" evidence="1">
    <location>
        <begin position="282"/>
        <end position="292"/>
    </location>
</feature>
<reference evidence="3" key="1">
    <citation type="submission" date="2014-05" db="EMBL/GenBank/DDBJ databases">
        <authorList>
            <person name="Chronopoulou M."/>
        </authorList>
    </citation>
    <scope>NUCLEOTIDE SEQUENCE</scope>
    <source>
        <tissue evidence="3">Whole organism</tissue>
    </source>
</reference>
<dbReference type="AlphaFoldDB" id="A0A0K2UTE8"/>
<dbReference type="OrthoDB" id="6107607at2759"/>
<feature type="transmembrane region" description="Helical" evidence="2">
    <location>
        <begin position="372"/>
        <end position="388"/>
    </location>
</feature>
<sequence length="412" mass="46226">MSEDEENILERFLKVKKLNDLRVPSYDSDGIPSISSVDIPDDSSVSSGSQKHPYAQSSTENPPDMETVSEIDPGDYEKAKKLFEELKQISSQTGIGSVDNLMESLHSSQENLSSLIPPDKMSELNKFEMTLKDMIEEARMIADEADKNDRNKSASVQSIAETVIESYLDVPIISITPEDSLRQLPPLYPAPKKSPEPPVRRSRPIAPSTTKRITDSSLPRVSQYDEIIMSRRNSLNENSILTSSRGNSLPPPLDDGYTRSSTTPLLLTSATMPKKSSSPSPAQQRPLTMSNNKLHKKSTEKRDGQTLKMESMQRIHVSIDPFHGNEEEEEEMKLKMESQNQGFPAWLIITSTYSLVLICILLISNIMPDGKLFIHFTAFWSMLIYFYLDDNGHDPVLDTLLGGFVLTKERIN</sequence>
<keyword evidence="2" id="KW-0472">Membrane</keyword>
<feature type="region of interest" description="Disordered" evidence="1">
    <location>
        <begin position="23"/>
        <end position="71"/>
    </location>
</feature>
<dbReference type="EMBL" id="HACA01023615">
    <property type="protein sequence ID" value="CDW40976.1"/>
    <property type="molecule type" value="Transcribed_RNA"/>
</dbReference>
<keyword evidence="2" id="KW-1133">Transmembrane helix</keyword>